<dbReference type="InterPro" id="IPR038765">
    <property type="entry name" value="Papain-like_cys_pep_sf"/>
</dbReference>
<comment type="caution">
    <text evidence="3">The sequence shown here is derived from an EMBL/GenBank/DDBJ whole genome shotgun (WGS) entry which is preliminary data.</text>
</comment>
<proteinExistence type="predicted"/>
<reference evidence="3" key="1">
    <citation type="journal article" date="2021" name="ISME J.">
        <title>Genomic evolution of the class Acidithiobacillia: deep-branching Proteobacteria living in extreme acidic conditions.</title>
        <authorList>
            <person name="Moya-Beltran A."/>
            <person name="Beard S."/>
            <person name="Rojas-Villalobos C."/>
            <person name="Issotta F."/>
            <person name="Gallardo Y."/>
            <person name="Ulloa R."/>
            <person name="Giaveno A."/>
            <person name="Degli Esposti M."/>
            <person name="Johnson D.B."/>
            <person name="Quatrini R."/>
        </authorList>
    </citation>
    <scope>NUCLEOTIDE SEQUENCE</scope>
    <source>
        <strain evidence="3">VAN18-1</strain>
    </source>
</reference>
<dbReference type="EMBL" id="JAAXYO010000155">
    <property type="protein sequence ID" value="MBU2788724.1"/>
    <property type="molecule type" value="Genomic_DNA"/>
</dbReference>
<sequence length="1120" mass="126101">MAIQVALSHVTEYRFDRRVGMAPHIVRLRPAPHCRTPILAYSLQIEPKPHFLHWQQDPFGNYLARLTFPEPARHFQVAVELIAEMVAINPFDFFLEEAAEQYPFSYDAETLGSLRPYLECESAGPLLQEWLAEVSRAPQPTVNFLVDLNQRLQSDIGYRIRMEPGVQGCDETLRLASGSCRDSAWLLVQILRHLGLAARFVSGYLVQLVADEKPIAGPAGPSADFTDLHAWAEVYLPGAGWVGLDPTSGLFAGEGHIPLACTPKPSDAAPISGAIDPCEVEFSFRNEVRRIHEDPRVTLPYDEPTWADINALGNKVDADLQRLDVRLTQGGEPTFVAVDDMDAPEWNTSALGRDKRERAEQLLRRLATQFAPGALFHTGQGKWYPGEPLPRWALSCYWRSDGVPIWRQRQLQWQPGAASVVAPADAERFARLLVQRLGLATDCLSPAYEDPLYQLWREAQQPNDVDWLQVEGLDDPAARSELAIALSRGLRTPTGFVLPLSWDWRRSCWHSAPWKFRRGALFLLPGNSPLGLRLPLSGLPWAAEQEIQPEPDPFAERPPLSADIHGEVEARYSTWMQRQAAPPAPADLQLPNKVWVEVPHTALAIEWREGALNVFLPPLGVLEHYLDLIAAIEGTAVELGVPLRIEGYPPPKDARLRSFAVTPDPGVIEVNIHPSTSWEELRDKTERLYGEARLCRLGAEKFMLDGRHTGTGGGNHMTLGAAWPEDSPFLRRPDLLGSMLRYWQNHPTLSYFFSGLFIGPTSQAPRVDEGRDTALYELEIALAQLPQGVSSAPWRVDRLLRNFLVDLTGNTHRAEFCIDKLYSPDSASGRLGLLELRAFEMPPHPRMALVQSLLVRALVVRFWQTPYRGRLQRWGTSLYDRWMLPHYLWEDLREICAELQECSYPMALEWFAPFLEFRFPVLGRVRIRDVEIELRMALEPWPVLGEEATGQGTARFVDASVERLQVRVTGMATDRYVLVCNGRRLPLRATGTQGEAVAGVRYRAWQPVSALHPELPLDVPLVFDLIDTWNGRSIGGCTYRVSHPGGRNYERFPVNAYEAEGRRIVRFEPLGFTQGSLQPPPERGGLREFYPHGNPLGSLQPPAESPNPDYPCTLDLRRIR</sequence>
<dbReference type="SMART" id="SM00460">
    <property type="entry name" value="TGc"/>
    <property type="match status" value="1"/>
</dbReference>
<evidence type="ECO:0000313" key="4">
    <source>
        <dbReference type="Proteomes" id="UP001197378"/>
    </source>
</evidence>
<feature type="region of interest" description="Disordered" evidence="1">
    <location>
        <begin position="1090"/>
        <end position="1110"/>
    </location>
</feature>
<name>A0AAE2YR75_9PROT</name>
<accession>A0AAE2YR75</accession>
<protein>
    <submittedName>
        <fullName evidence="3">Transglutaminase family protein</fullName>
    </submittedName>
</protein>
<dbReference type="Pfam" id="PF09899">
    <property type="entry name" value="DUF2126"/>
    <property type="match status" value="1"/>
</dbReference>
<dbReference type="Pfam" id="PF01841">
    <property type="entry name" value="Transglut_core"/>
    <property type="match status" value="1"/>
</dbReference>
<dbReference type="AlphaFoldDB" id="A0AAE2YR75"/>
<evidence type="ECO:0000313" key="3">
    <source>
        <dbReference type="EMBL" id="MBU2788724.1"/>
    </source>
</evidence>
<dbReference type="InterPro" id="IPR013589">
    <property type="entry name" value="Bac_transglu_N"/>
</dbReference>
<keyword evidence="4" id="KW-1185">Reference proteome</keyword>
<dbReference type="Proteomes" id="UP001197378">
    <property type="component" value="Unassembled WGS sequence"/>
</dbReference>
<evidence type="ECO:0000256" key="1">
    <source>
        <dbReference type="SAM" id="MobiDB-lite"/>
    </source>
</evidence>
<evidence type="ECO:0000259" key="2">
    <source>
        <dbReference type="SMART" id="SM00460"/>
    </source>
</evidence>
<gene>
    <name evidence="3" type="ORF">HFQ13_11030</name>
</gene>
<dbReference type="SUPFAM" id="SSF54001">
    <property type="entry name" value="Cysteine proteinases"/>
    <property type="match status" value="1"/>
</dbReference>
<dbReference type="RefSeq" id="WP_215870843.1">
    <property type="nucleotide sequence ID" value="NZ_JAAXYO010000155.1"/>
</dbReference>
<dbReference type="Pfam" id="PF08379">
    <property type="entry name" value="Bact_transglu_N"/>
    <property type="match status" value="1"/>
</dbReference>
<dbReference type="InterPro" id="IPR018667">
    <property type="entry name" value="DUF2126"/>
</dbReference>
<dbReference type="PANTHER" id="PTHR33490:SF1">
    <property type="entry name" value="SLL1233 PROTEIN"/>
    <property type="match status" value="1"/>
</dbReference>
<feature type="domain" description="Transglutaminase-like" evidence="2">
    <location>
        <begin position="172"/>
        <end position="248"/>
    </location>
</feature>
<dbReference type="InterPro" id="IPR002931">
    <property type="entry name" value="Transglutaminase-like"/>
</dbReference>
<organism evidence="3 4">
    <name type="scientific">Igneacidithiobacillus copahuensis</name>
    <dbReference type="NCBI Taxonomy" id="2724909"/>
    <lineage>
        <taxon>Bacteria</taxon>
        <taxon>Pseudomonadati</taxon>
        <taxon>Pseudomonadota</taxon>
        <taxon>Acidithiobacillia</taxon>
        <taxon>Acidithiobacillales</taxon>
        <taxon>Acidithiobacillaceae</taxon>
        <taxon>Igneacidithiobacillus</taxon>
    </lineage>
</organism>
<dbReference type="PANTHER" id="PTHR33490">
    <property type="entry name" value="BLR5614 PROTEIN-RELATED"/>
    <property type="match status" value="1"/>
</dbReference>
<dbReference type="Gene3D" id="3.10.620.30">
    <property type="match status" value="1"/>
</dbReference>